<dbReference type="AlphaFoldDB" id="A0A183H2S0"/>
<accession>A0A183H2S0</accession>
<reference evidence="1 2" key="1">
    <citation type="submission" date="2015-12" db="EMBL/GenBank/DDBJ databases">
        <title>Draft genome of the nematode, Onchocerca flexuosa.</title>
        <authorList>
            <person name="Mitreva M."/>
        </authorList>
    </citation>
    <scope>NUCLEOTIDE SEQUENCE [LARGE SCALE GENOMIC DNA]</scope>
    <source>
        <strain evidence="1">Red Deer</strain>
    </source>
</reference>
<keyword evidence="2" id="KW-1185">Reference proteome</keyword>
<gene>
    <name evidence="1" type="ORF">X798_02954</name>
</gene>
<dbReference type="Proteomes" id="UP000242913">
    <property type="component" value="Unassembled WGS sequence"/>
</dbReference>
<sequence>MDCGKSWQHEMGRMHKSEILSSHRVQRLAGVVAQCKGNGMCYVCTEFTNRITPNPSVDNVRRLCTYRMRPHAQHSSLQNYALYVVAFGLSGCCSDLSFPNSISLTESRRIILISDDSFFAK</sequence>
<evidence type="ECO:0000313" key="1">
    <source>
        <dbReference type="EMBL" id="OZC10103.1"/>
    </source>
</evidence>
<organism evidence="3">
    <name type="scientific">Onchocerca flexuosa</name>
    <dbReference type="NCBI Taxonomy" id="387005"/>
    <lineage>
        <taxon>Eukaryota</taxon>
        <taxon>Metazoa</taxon>
        <taxon>Ecdysozoa</taxon>
        <taxon>Nematoda</taxon>
        <taxon>Chromadorea</taxon>
        <taxon>Rhabditida</taxon>
        <taxon>Spirurina</taxon>
        <taxon>Spiruromorpha</taxon>
        <taxon>Filarioidea</taxon>
        <taxon>Onchocercidae</taxon>
        <taxon>Onchocerca</taxon>
    </lineage>
</organism>
<evidence type="ECO:0000313" key="3">
    <source>
        <dbReference type="WBParaSite" id="OFLC_0000177901-mRNA-1"/>
    </source>
</evidence>
<dbReference type="EMBL" id="KZ269989">
    <property type="protein sequence ID" value="OZC10103.1"/>
    <property type="molecule type" value="Genomic_DNA"/>
</dbReference>
<evidence type="ECO:0000313" key="2">
    <source>
        <dbReference type="Proteomes" id="UP000242913"/>
    </source>
</evidence>
<proteinExistence type="predicted"/>
<dbReference type="WBParaSite" id="OFLC_0000177901-mRNA-1">
    <property type="protein sequence ID" value="OFLC_0000177901-mRNA-1"/>
    <property type="gene ID" value="OFLC_0000177901"/>
</dbReference>
<protein>
    <submittedName>
        <fullName evidence="3">Zf-C2H2_2 domain-containing protein</fullName>
    </submittedName>
</protein>
<reference evidence="3" key="2">
    <citation type="submission" date="2016-06" db="UniProtKB">
        <authorList>
            <consortium name="WormBaseParasite"/>
        </authorList>
    </citation>
    <scope>IDENTIFICATION</scope>
</reference>
<name>A0A183H2S0_9BILA</name>